<name>A0A4R0K3A0_9ACTN</name>
<organism evidence="1 2">
    <name type="scientific">Kribbella pittospori</name>
    <dbReference type="NCBI Taxonomy" id="722689"/>
    <lineage>
        <taxon>Bacteria</taxon>
        <taxon>Bacillati</taxon>
        <taxon>Actinomycetota</taxon>
        <taxon>Actinomycetes</taxon>
        <taxon>Propionibacteriales</taxon>
        <taxon>Kribbellaceae</taxon>
        <taxon>Kribbella</taxon>
    </lineage>
</organism>
<evidence type="ECO:0000313" key="2">
    <source>
        <dbReference type="Proteomes" id="UP000291144"/>
    </source>
</evidence>
<comment type="caution">
    <text evidence="1">The sequence shown here is derived from an EMBL/GenBank/DDBJ whole genome shotgun (WGS) entry which is preliminary data.</text>
</comment>
<dbReference type="Gene3D" id="2.40.30.100">
    <property type="entry name" value="AF2212/PG0164-like"/>
    <property type="match status" value="1"/>
</dbReference>
<reference evidence="1 2" key="1">
    <citation type="submission" date="2019-02" db="EMBL/GenBank/DDBJ databases">
        <title>Kribbella capetownensis sp. nov. and Kribbella speibonae sp. nov., isolated from soil.</title>
        <authorList>
            <person name="Curtis S.M."/>
            <person name="Norton I."/>
            <person name="Everest G.J."/>
            <person name="Meyers P.R."/>
        </authorList>
    </citation>
    <scope>NUCLEOTIDE SEQUENCE [LARGE SCALE GENOMIC DNA]</scope>
    <source>
        <strain evidence="1 2">NRRL B-24813</strain>
    </source>
</reference>
<dbReference type="OrthoDB" id="9808666at2"/>
<dbReference type="Pfam" id="PF08922">
    <property type="entry name" value="DUF1905"/>
    <property type="match status" value="1"/>
</dbReference>
<gene>
    <name evidence="1" type="ORF">E0H73_39230</name>
</gene>
<sequence length="104" mass="11658">MRVSICRVDLLELHFEGEIWEWRGPAPYYFVTVPEDEAAELQEVAAAVTYGWGVVPVRATIGRTEWTTSLFPKDGGYVLPLKDRVRKAEGIEEGDTISVTMTLA</sequence>
<evidence type="ECO:0000313" key="1">
    <source>
        <dbReference type="EMBL" id="TCC54473.1"/>
    </source>
</evidence>
<accession>A0A4R0K3A0</accession>
<dbReference type="InterPro" id="IPR037079">
    <property type="entry name" value="AF2212/PG0164-like_sf"/>
</dbReference>
<dbReference type="InterPro" id="IPR015018">
    <property type="entry name" value="DUF1905"/>
</dbReference>
<proteinExistence type="predicted"/>
<dbReference type="Proteomes" id="UP000291144">
    <property type="component" value="Unassembled WGS sequence"/>
</dbReference>
<dbReference type="SUPFAM" id="SSF141694">
    <property type="entry name" value="AF2212/PG0164-like"/>
    <property type="match status" value="1"/>
</dbReference>
<dbReference type="EMBL" id="SJKB01000019">
    <property type="protein sequence ID" value="TCC54473.1"/>
    <property type="molecule type" value="Genomic_DNA"/>
</dbReference>
<dbReference type="AlphaFoldDB" id="A0A4R0K3A0"/>
<protein>
    <submittedName>
        <fullName evidence="1">DUF1905 domain-containing protein</fullName>
    </submittedName>
</protein>
<keyword evidence="2" id="KW-1185">Reference proteome</keyword>